<keyword evidence="1 2" id="KW-0472">Membrane</keyword>
<dbReference type="Proteomes" id="UP001589814">
    <property type="component" value="Unassembled WGS sequence"/>
</dbReference>
<dbReference type="PANTHER" id="PTHR35813">
    <property type="entry name" value="INNER MEMBRANE PROTEIN YBAN"/>
    <property type="match status" value="1"/>
</dbReference>
<feature type="transmembrane region" description="Helical" evidence="2">
    <location>
        <begin position="75"/>
        <end position="91"/>
    </location>
</feature>
<evidence type="ECO:0000256" key="2">
    <source>
        <dbReference type="SAM" id="Phobius"/>
    </source>
</evidence>
<keyword evidence="1" id="KW-1003">Cell membrane</keyword>
<gene>
    <name evidence="3" type="ORF">ACFFHW_08205</name>
</gene>
<name>A0ABV6G2T9_9GAMM</name>
<evidence type="ECO:0000313" key="4">
    <source>
        <dbReference type="Proteomes" id="UP001589814"/>
    </source>
</evidence>
<feature type="transmembrane region" description="Helical" evidence="2">
    <location>
        <begin position="98"/>
        <end position="116"/>
    </location>
</feature>
<evidence type="ECO:0000313" key="3">
    <source>
        <dbReference type="EMBL" id="MFC0267965.1"/>
    </source>
</evidence>
<accession>A0ABV6G2T9</accession>
<dbReference type="PANTHER" id="PTHR35813:SF1">
    <property type="entry name" value="INNER MEMBRANE PROTEIN YBAN"/>
    <property type="match status" value="1"/>
</dbReference>
<protein>
    <recommendedName>
        <fullName evidence="1">Inner membrane protein</fullName>
    </recommendedName>
</protein>
<proteinExistence type="predicted"/>
<comment type="subcellular location">
    <subcellularLocation>
        <location evidence="1">Cell inner membrane</location>
        <topology evidence="1">Multi-pass membrane protein</topology>
    </subcellularLocation>
</comment>
<keyword evidence="1" id="KW-0997">Cell inner membrane</keyword>
<comment type="caution">
    <text evidence="3">The sequence shown here is derived from an EMBL/GenBank/DDBJ whole genome shotgun (WGS) entry which is preliminary data.</text>
</comment>
<keyword evidence="2" id="KW-0812">Transmembrane</keyword>
<evidence type="ECO:0000256" key="1">
    <source>
        <dbReference type="PIRNR" id="PIRNR016789"/>
    </source>
</evidence>
<dbReference type="RefSeq" id="WP_245558693.1">
    <property type="nucleotide sequence ID" value="NZ_JBHLVX010000032.1"/>
</dbReference>
<dbReference type="InterPro" id="IPR007401">
    <property type="entry name" value="DUF454"/>
</dbReference>
<dbReference type="PIRSF" id="PIRSF016789">
    <property type="entry name" value="DUF454"/>
    <property type="match status" value="1"/>
</dbReference>
<sequence length="121" mass="13067">MRYCWMALAALCFALGLAGVVLPLLPTTPLMLAAVALASKGSPRFAGWIRRHRIAGPAIRSWERERAIAPRAKRVAALALALSAALVWFALDALWLRLLICLLLVAIGAWIVTRPVPSSSV</sequence>
<dbReference type="Pfam" id="PF04304">
    <property type="entry name" value="DUF454"/>
    <property type="match status" value="1"/>
</dbReference>
<keyword evidence="2" id="KW-1133">Transmembrane helix</keyword>
<reference evidence="3 4" key="1">
    <citation type="submission" date="2024-09" db="EMBL/GenBank/DDBJ databases">
        <authorList>
            <person name="Sun Q."/>
            <person name="Mori K."/>
        </authorList>
    </citation>
    <scope>NUCLEOTIDE SEQUENCE [LARGE SCALE GENOMIC DNA]</scope>
    <source>
        <strain evidence="3 4">CCM 7415</strain>
    </source>
</reference>
<dbReference type="EMBL" id="JBHLVX010000032">
    <property type="protein sequence ID" value="MFC0267965.1"/>
    <property type="molecule type" value="Genomic_DNA"/>
</dbReference>
<keyword evidence="4" id="KW-1185">Reference proteome</keyword>
<organism evidence="3 4">
    <name type="scientific">Kushneria aurantia</name>
    <dbReference type="NCBI Taxonomy" id="504092"/>
    <lineage>
        <taxon>Bacteria</taxon>
        <taxon>Pseudomonadati</taxon>
        <taxon>Pseudomonadota</taxon>
        <taxon>Gammaproteobacteria</taxon>
        <taxon>Oceanospirillales</taxon>
        <taxon>Halomonadaceae</taxon>
        <taxon>Kushneria</taxon>
    </lineage>
</organism>